<feature type="compositionally biased region" description="Low complexity" evidence="1">
    <location>
        <begin position="125"/>
        <end position="151"/>
    </location>
</feature>
<name>A0AAW0BCD5_9AGAR</name>
<reference evidence="2 3" key="1">
    <citation type="journal article" date="2024" name="J Genomics">
        <title>Draft genome sequencing and assembly of Favolaschia claudopus CIRM-BRFM 2984 isolated from oak limbs.</title>
        <authorList>
            <person name="Navarro D."/>
            <person name="Drula E."/>
            <person name="Chaduli D."/>
            <person name="Cazenave R."/>
            <person name="Ahrendt S."/>
            <person name="Wang J."/>
            <person name="Lipzen A."/>
            <person name="Daum C."/>
            <person name="Barry K."/>
            <person name="Grigoriev I.V."/>
            <person name="Favel A."/>
            <person name="Rosso M.N."/>
            <person name="Martin F."/>
        </authorList>
    </citation>
    <scope>NUCLEOTIDE SEQUENCE [LARGE SCALE GENOMIC DNA]</scope>
    <source>
        <strain evidence="2 3">CIRM-BRFM 2984</strain>
    </source>
</reference>
<feature type="compositionally biased region" description="Pro residues" evidence="1">
    <location>
        <begin position="54"/>
        <end position="79"/>
    </location>
</feature>
<feature type="region of interest" description="Disordered" evidence="1">
    <location>
        <begin position="54"/>
        <end position="82"/>
    </location>
</feature>
<keyword evidence="3" id="KW-1185">Reference proteome</keyword>
<feature type="region of interest" description="Disordered" evidence="1">
    <location>
        <begin position="540"/>
        <end position="575"/>
    </location>
</feature>
<comment type="caution">
    <text evidence="2">The sequence shown here is derived from an EMBL/GenBank/DDBJ whole genome shotgun (WGS) entry which is preliminary data.</text>
</comment>
<evidence type="ECO:0000256" key="1">
    <source>
        <dbReference type="SAM" id="MobiDB-lite"/>
    </source>
</evidence>
<evidence type="ECO:0000313" key="2">
    <source>
        <dbReference type="EMBL" id="KAK7023353.1"/>
    </source>
</evidence>
<feature type="region of interest" description="Disordered" evidence="1">
    <location>
        <begin position="97"/>
        <end position="186"/>
    </location>
</feature>
<proteinExistence type="predicted"/>
<dbReference type="AlphaFoldDB" id="A0AAW0BCD5"/>
<accession>A0AAW0BCD5</accession>
<dbReference type="Proteomes" id="UP001362999">
    <property type="component" value="Unassembled WGS sequence"/>
</dbReference>
<protein>
    <submittedName>
        <fullName evidence="2">Uncharacterized protein</fullName>
    </submittedName>
</protein>
<gene>
    <name evidence="2" type="ORF">R3P38DRAFT_3195454</name>
</gene>
<evidence type="ECO:0000313" key="3">
    <source>
        <dbReference type="Proteomes" id="UP001362999"/>
    </source>
</evidence>
<dbReference type="EMBL" id="JAWWNJ010000036">
    <property type="protein sequence ID" value="KAK7023353.1"/>
    <property type="molecule type" value="Genomic_DNA"/>
</dbReference>
<organism evidence="2 3">
    <name type="scientific">Favolaschia claudopus</name>
    <dbReference type="NCBI Taxonomy" id="2862362"/>
    <lineage>
        <taxon>Eukaryota</taxon>
        <taxon>Fungi</taxon>
        <taxon>Dikarya</taxon>
        <taxon>Basidiomycota</taxon>
        <taxon>Agaricomycotina</taxon>
        <taxon>Agaricomycetes</taxon>
        <taxon>Agaricomycetidae</taxon>
        <taxon>Agaricales</taxon>
        <taxon>Marasmiineae</taxon>
        <taxon>Mycenaceae</taxon>
        <taxon>Favolaschia</taxon>
    </lineage>
</organism>
<sequence>MPSTFYLDALHFTWLPQTFYLDAIDIRAKFLFLPECRPHLDGNASSSLCLSPSLPRPLPSPPPPASPPPVPQLPPPPLYTPVLELGDAATARLNSAYRRGARRHPTINRQQLRSSLPPPPPPATRSPTAARPSSLHVPSLAASPPFAAANPAAPPPSANASKPDLPSLLVRPANPPSTIPVSDRLPSPPLPLPNLVIFLVIRTPTPPSLALPPTTPSSLFCRTSASSSASPQLRPSKPTPAICARARSTSFFHPFSFPGTSVNQSIVISLSSTAVLARRPPVSRARPRYVCSMRPPTASARFALPLSAPYAFTPKIFPIHLQPLIQTILRRLDLPPLQLAADTAIHVLRGCRYADAPSIPAVCVKPPATPLFSAPPPRLIAATLFSAGTLSLHCLSHAPHSRTPRRFAVALALLFTAPLFPPLPTPDAAALTSDSPKTCPINQNNFTTLFIHTVVYLEIEGTTGFNRAGGYQSVMTFCSLFPLLLLLPPSLIASAARKRQPVLQCLNHTEAPEHFFRPSPSTSHPSPPCIPRLHQLRTISSIPRNHGSPLTPRRVRQTAHYSDPPRPYPKPSGVPRISHDSRHPLLASNIEPHVYYALPQQPLPLVASVSNPRPLNATLTTERRYCDPLTLNDHDAGLNALKSPAATSPLPPTMSPALSSCVHAGFSNSFDASSPRQPAFVMINHCRYQTSLPPPPPPTTIPPALRKNNNAFRRALSRSTYDPFWRLSSAAPPRFTTNTA</sequence>